<accession>A0AAC9LKX2</accession>
<keyword evidence="5" id="KW-1185">Reference proteome</keyword>
<feature type="signal peptide" evidence="1">
    <location>
        <begin position="1"/>
        <end position="21"/>
    </location>
</feature>
<feature type="chain" id="PRO_5042059552" description="Outer membrane protein assembly factor BamA" evidence="1">
    <location>
        <begin position="22"/>
        <end position="564"/>
    </location>
</feature>
<keyword evidence="1" id="KW-0732">Signal</keyword>
<dbReference type="Proteomes" id="UP000187506">
    <property type="component" value="Chromosome"/>
</dbReference>
<dbReference type="Pfam" id="PF07244">
    <property type="entry name" value="POTRA"/>
    <property type="match status" value="1"/>
</dbReference>
<evidence type="ECO:0000313" key="4">
    <source>
        <dbReference type="EMBL" id="APX99477.1"/>
    </source>
</evidence>
<reference evidence="4 5" key="1">
    <citation type="submission" date="2017-01" db="EMBL/GenBank/DDBJ databases">
        <title>Complete genome of Lacinutrix venerupis DOK2-8 isolated from seawater in Dokdo.</title>
        <authorList>
            <person name="Chi W.-J."/>
            <person name="Kim J.H."/>
        </authorList>
    </citation>
    <scope>NUCLEOTIDE SEQUENCE [LARGE SCALE GENOMIC DNA]</scope>
    <source>
        <strain evidence="4 5">DOK2-8</strain>
    </source>
</reference>
<proteinExistence type="predicted"/>
<dbReference type="RefSeq" id="WP_076732116.1">
    <property type="nucleotide sequence ID" value="NZ_CP019352.1"/>
</dbReference>
<dbReference type="GO" id="GO:0019867">
    <property type="term" value="C:outer membrane"/>
    <property type="evidence" value="ECO:0007669"/>
    <property type="project" value="InterPro"/>
</dbReference>
<evidence type="ECO:0008006" key="6">
    <source>
        <dbReference type="Google" id="ProtNLM"/>
    </source>
</evidence>
<evidence type="ECO:0000313" key="5">
    <source>
        <dbReference type="Proteomes" id="UP000187506"/>
    </source>
</evidence>
<dbReference type="InterPro" id="IPR005565">
    <property type="entry name" value="Hemolysn_activator_HlyB_C"/>
</dbReference>
<organism evidence="4 5">
    <name type="scientific">Lacinutrix venerupis</name>
    <dbReference type="NCBI Taxonomy" id="1486034"/>
    <lineage>
        <taxon>Bacteria</taxon>
        <taxon>Pseudomonadati</taxon>
        <taxon>Bacteroidota</taxon>
        <taxon>Flavobacteriia</taxon>
        <taxon>Flavobacteriales</taxon>
        <taxon>Flavobacteriaceae</taxon>
        <taxon>Lacinutrix</taxon>
    </lineage>
</organism>
<dbReference type="Pfam" id="PF03865">
    <property type="entry name" value="ShlB"/>
    <property type="match status" value="1"/>
</dbReference>
<name>A0AAC9LKX2_9FLAO</name>
<dbReference type="KEGG" id="lvn:BWR22_03835"/>
<gene>
    <name evidence="4" type="ORF">BWR22_03835</name>
</gene>
<sequence>MSKHTCIILTFFLFSLSNLLAQDLSLIISGSNNQENTIINSLEYKKKHPNYNSIINEVDTVAQKLIKTGYIDYEQSPIKKLNDTVFKIKLKLNTKYNLIKINYNNSVIDKKIIDEISKNSFEHYFIIPFKNIEKTLETINNKISNNGFPFSKIKLSNLKKESKNSLTANLIILKGGNKRSLDKITIKGYEKFPKSYLKRFLKIKTQKKFNIEEINRKMTTLKSLGFAEQTKNPEALFTKDSTTLYIYLKKIQNNAFDGFLGFNTNEETNKIDFNGYINLKLNNNLNYGESFNLIYKSDESQQKNFEINLNLPYLFSTPIGTELSLQILKRDSSFTSVSQKANLFYQLTPKSKIFLGVEGVESNNLLNNELNLDIEDYNSNNINLKYIFENANNTSNLFRLNSKINLELSFGKRKTENLTEEQEKYSIDAFYTFKINKKNSFYTRIQAATKNSETYFENELFRFGGINSIRGFQENSILANKFYVFNTEYRYELNKNLYSYTIIDFSNYENKISNTKENLYGFGLGFGLLTRAGLLKFNFANGKSENQNFVFSNSKIHISLVSFF</sequence>
<evidence type="ECO:0000259" key="2">
    <source>
        <dbReference type="Pfam" id="PF03865"/>
    </source>
</evidence>
<dbReference type="AlphaFoldDB" id="A0AAC9LKX2"/>
<dbReference type="InterPro" id="IPR010827">
    <property type="entry name" value="BamA/TamA_POTRA"/>
</dbReference>
<dbReference type="EMBL" id="CP019352">
    <property type="protein sequence ID" value="APX99477.1"/>
    <property type="molecule type" value="Genomic_DNA"/>
</dbReference>
<evidence type="ECO:0000256" key="1">
    <source>
        <dbReference type="SAM" id="SignalP"/>
    </source>
</evidence>
<feature type="domain" description="Haemolysin activator HlyB C-terminal" evidence="2">
    <location>
        <begin position="350"/>
        <end position="526"/>
    </location>
</feature>
<evidence type="ECO:0000259" key="3">
    <source>
        <dbReference type="Pfam" id="PF07244"/>
    </source>
</evidence>
<protein>
    <recommendedName>
        <fullName evidence="6">Outer membrane protein assembly factor BamA</fullName>
    </recommendedName>
</protein>
<feature type="domain" description="POTRA" evidence="3">
    <location>
        <begin position="182"/>
        <end position="246"/>
    </location>
</feature>
<dbReference type="Gene3D" id="2.40.160.50">
    <property type="entry name" value="membrane protein fhac: a member of the omp85/tpsb transporter family"/>
    <property type="match status" value="1"/>
</dbReference>